<evidence type="ECO:0000313" key="3">
    <source>
        <dbReference type="EMBL" id="TKK91153.1"/>
    </source>
</evidence>
<feature type="transmembrane region" description="Helical" evidence="2">
    <location>
        <begin position="89"/>
        <end position="110"/>
    </location>
</feature>
<evidence type="ECO:0000256" key="1">
    <source>
        <dbReference type="SAM" id="MobiDB-lite"/>
    </source>
</evidence>
<comment type="caution">
    <text evidence="3">The sequence shown here is derived from an EMBL/GenBank/DDBJ whole genome shotgun (WGS) entry which is preliminary data.</text>
</comment>
<name>A0A4Q1GN86_ENTFL</name>
<protein>
    <submittedName>
        <fullName evidence="3">Cation:proton antiporter</fullName>
    </submittedName>
</protein>
<organism evidence="3 4">
    <name type="scientific">Enterococcus faecalis</name>
    <name type="common">Streptococcus faecalis</name>
    <dbReference type="NCBI Taxonomy" id="1351"/>
    <lineage>
        <taxon>Bacteria</taxon>
        <taxon>Bacillati</taxon>
        <taxon>Bacillota</taxon>
        <taxon>Bacilli</taxon>
        <taxon>Lactobacillales</taxon>
        <taxon>Enterococcaceae</taxon>
        <taxon>Enterococcus</taxon>
    </lineage>
</organism>
<keyword evidence="2" id="KW-0472">Membrane</keyword>
<reference evidence="3 4" key="1">
    <citation type="submission" date="2019-02" db="EMBL/GenBank/DDBJ databases">
        <title>Bacteria dissemination in different level of health care in South Africa: the effectiveness of infections prevention and control.</title>
        <authorList>
            <person name="Shobo C."/>
            <person name="Amoako D.G."/>
            <person name="Allam M."/>
            <person name="Ismail A."/>
            <person name="Bester L.A."/>
            <person name="Essack S.Y."/>
        </authorList>
    </citation>
    <scope>NUCLEOTIDE SEQUENCE [LARGE SCALE GENOMIC DNA]</scope>
    <source>
        <strain evidence="3 4">2SIL2</strain>
    </source>
</reference>
<proteinExistence type="predicted"/>
<keyword evidence="2" id="KW-1133">Transmembrane helix</keyword>
<dbReference type="AlphaFoldDB" id="A0A4Q1GN86"/>
<dbReference type="RefSeq" id="WP_033623905.1">
    <property type="nucleotide sequence ID" value="NZ_CAKMCR010000005.1"/>
</dbReference>
<sequence length="118" mass="13326">MKNNQEKANEKMNISNSSFDKMNIKADPSQNGSPLPFQVGDFASTRFEKGEEKSSREILQFYLVGIILSLIGYLGLIKIPVFKNVLENTIGSFVILACIIIFSFIFSKIIQVAFKRKK</sequence>
<gene>
    <name evidence="3" type="ORF">EY666_02555</name>
</gene>
<feature type="compositionally biased region" description="Basic and acidic residues" evidence="1">
    <location>
        <begin position="1"/>
        <end position="10"/>
    </location>
</feature>
<feature type="region of interest" description="Disordered" evidence="1">
    <location>
        <begin position="1"/>
        <end position="35"/>
    </location>
</feature>
<dbReference type="Proteomes" id="UP000305511">
    <property type="component" value="Unassembled WGS sequence"/>
</dbReference>
<evidence type="ECO:0000313" key="4">
    <source>
        <dbReference type="Proteomes" id="UP000305511"/>
    </source>
</evidence>
<evidence type="ECO:0000256" key="2">
    <source>
        <dbReference type="SAM" id="Phobius"/>
    </source>
</evidence>
<feature type="transmembrane region" description="Helical" evidence="2">
    <location>
        <begin position="59"/>
        <end position="77"/>
    </location>
</feature>
<keyword evidence="2" id="KW-0812">Transmembrane</keyword>
<dbReference type="EMBL" id="SIYF01000054">
    <property type="protein sequence ID" value="TKK91153.1"/>
    <property type="molecule type" value="Genomic_DNA"/>
</dbReference>
<accession>A0A4Q1GN86</accession>